<evidence type="ECO:0000313" key="1">
    <source>
        <dbReference type="Proteomes" id="UP000492821"/>
    </source>
</evidence>
<accession>A0A7E4VNG4</accession>
<evidence type="ECO:0000313" key="2">
    <source>
        <dbReference type="WBParaSite" id="Pan_g22980.t1"/>
    </source>
</evidence>
<name>A0A7E4VNG4_PANRE</name>
<dbReference type="Proteomes" id="UP000492821">
    <property type="component" value="Unassembled WGS sequence"/>
</dbReference>
<proteinExistence type="predicted"/>
<keyword evidence="1" id="KW-1185">Reference proteome</keyword>
<reference evidence="2" key="2">
    <citation type="submission" date="2020-10" db="UniProtKB">
        <authorList>
            <consortium name="WormBaseParasite"/>
        </authorList>
    </citation>
    <scope>IDENTIFICATION</scope>
</reference>
<protein>
    <submittedName>
        <fullName evidence="2">Uncharacterized protein</fullName>
    </submittedName>
</protein>
<reference evidence="1" key="1">
    <citation type="journal article" date="2013" name="Genetics">
        <title>The draft genome and transcriptome of Panagrellus redivivus are shaped by the harsh demands of a free-living lifestyle.</title>
        <authorList>
            <person name="Srinivasan J."/>
            <person name="Dillman A.R."/>
            <person name="Macchietto M.G."/>
            <person name="Heikkinen L."/>
            <person name="Lakso M."/>
            <person name="Fracchia K.M."/>
            <person name="Antoshechkin I."/>
            <person name="Mortazavi A."/>
            <person name="Wong G."/>
            <person name="Sternberg P.W."/>
        </authorList>
    </citation>
    <scope>NUCLEOTIDE SEQUENCE [LARGE SCALE GENOMIC DNA]</scope>
    <source>
        <strain evidence="1">MT8872</strain>
    </source>
</reference>
<dbReference type="WBParaSite" id="Pan_g22980.t1">
    <property type="protein sequence ID" value="Pan_g22980.t1"/>
    <property type="gene ID" value="Pan_g22980"/>
</dbReference>
<organism evidence="1 2">
    <name type="scientific">Panagrellus redivivus</name>
    <name type="common">Microworm</name>
    <dbReference type="NCBI Taxonomy" id="6233"/>
    <lineage>
        <taxon>Eukaryota</taxon>
        <taxon>Metazoa</taxon>
        <taxon>Ecdysozoa</taxon>
        <taxon>Nematoda</taxon>
        <taxon>Chromadorea</taxon>
        <taxon>Rhabditida</taxon>
        <taxon>Tylenchina</taxon>
        <taxon>Panagrolaimomorpha</taxon>
        <taxon>Panagrolaimoidea</taxon>
        <taxon>Panagrolaimidae</taxon>
        <taxon>Panagrellus</taxon>
    </lineage>
</organism>
<dbReference type="AlphaFoldDB" id="A0A7E4VNG4"/>
<sequence>MLEHSTDLSTCPEAGNARRRGFLDAFEFGIVVTPGVDICVDVSETGLKGDTTGVVELGFGATTTLGFSSEALVVEVEVRFGAVPGADVSLFGRE</sequence>